<protein>
    <recommendedName>
        <fullName evidence="9">E3 ubiquitin-protein ligase</fullName>
        <ecNumber evidence="9">2.3.2.26</ecNumber>
    </recommendedName>
</protein>
<dbReference type="GO" id="GO:0043161">
    <property type="term" value="P:proteasome-mediated ubiquitin-dependent protein catabolic process"/>
    <property type="evidence" value="ECO:0007669"/>
    <property type="project" value="TreeGrafter"/>
</dbReference>
<feature type="compositionally biased region" description="Low complexity" evidence="12">
    <location>
        <begin position="144"/>
        <end position="155"/>
    </location>
</feature>
<evidence type="ECO:0000256" key="4">
    <source>
        <dbReference type="ARBA" id="ARBA00022679"/>
    </source>
</evidence>
<dbReference type="SMART" id="SM00239">
    <property type="entry name" value="C2"/>
    <property type="match status" value="1"/>
</dbReference>
<dbReference type="InterPro" id="IPR000008">
    <property type="entry name" value="C2_dom"/>
</dbReference>
<dbReference type="SMART" id="SM00456">
    <property type="entry name" value="WW"/>
    <property type="match status" value="4"/>
</dbReference>
<name>A0A8C4LM10_EQUAS</name>
<dbReference type="FunFam" id="2.20.70.10:FF:000009">
    <property type="entry name" value="E3 ubiquitin-protein ligase"/>
    <property type="match status" value="1"/>
</dbReference>
<evidence type="ECO:0000256" key="6">
    <source>
        <dbReference type="ARBA" id="ARBA00022786"/>
    </source>
</evidence>
<dbReference type="FunFam" id="2.20.70.10:FF:000005">
    <property type="entry name" value="E3 ubiquitin-protein ligase"/>
    <property type="match status" value="1"/>
</dbReference>
<dbReference type="SUPFAM" id="SSF51045">
    <property type="entry name" value="WW domain"/>
    <property type="match status" value="4"/>
</dbReference>
<dbReference type="InterPro" id="IPR000569">
    <property type="entry name" value="HECT_dom"/>
</dbReference>
<reference evidence="16" key="1">
    <citation type="submission" date="2023-03" db="UniProtKB">
        <authorList>
            <consortium name="Ensembl"/>
        </authorList>
    </citation>
    <scope>IDENTIFICATION</scope>
</reference>
<dbReference type="GO" id="GO:0035519">
    <property type="term" value="P:protein K29-linked ubiquitination"/>
    <property type="evidence" value="ECO:0007669"/>
    <property type="project" value="TreeGrafter"/>
</dbReference>
<keyword evidence="6 9" id="KW-0833">Ubl conjugation pathway</keyword>
<dbReference type="FunFam" id="3.30.2410.10:FF:000002">
    <property type="entry name" value="E3 ubiquitin-protein ligase HECW2"/>
    <property type="match status" value="1"/>
</dbReference>
<feature type="domain" description="WW" evidence="14">
    <location>
        <begin position="353"/>
        <end position="386"/>
    </location>
</feature>
<dbReference type="CDD" id="cd00201">
    <property type="entry name" value="WW"/>
    <property type="match status" value="4"/>
</dbReference>
<keyword evidence="7" id="KW-0832">Ubl conjugation</keyword>
<dbReference type="PROSITE" id="PS01159">
    <property type="entry name" value="WW_DOMAIN_1"/>
    <property type="match status" value="4"/>
</dbReference>
<feature type="active site" description="Glycyl thioester intermediate" evidence="10 11">
    <location>
        <position position="746"/>
    </location>
</feature>
<dbReference type="InterPro" id="IPR035983">
    <property type="entry name" value="Hect_E3_ubiquitin_ligase"/>
</dbReference>
<accession>A0A8C4LM10</accession>
<dbReference type="Ensembl" id="ENSEAST00005013087.1">
    <property type="protein sequence ID" value="ENSEASP00005012045.1"/>
    <property type="gene ID" value="ENSEASG00005007446.1"/>
</dbReference>
<dbReference type="PROSITE" id="PS50004">
    <property type="entry name" value="C2"/>
    <property type="match status" value="1"/>
</dbReference>
<feature type="compositionally biased region" description="Pro residues" evidence="12">
    <location>
        <begin position="159"/>
        <end position="173"/>
    </location>
</feature>
<dbReference type="InterPro" id="IPR050409">
    <property type="entry name" value="E3_ubiq-protein_ligase"/>
</dbReference>
<evidence type="ECO:0000256" key="8">
    <source>
        <dbReference type="ARBA" id="ARBA00023242"/>
    </source>
</evidence>
<dbReference type="GO" id="GO:0070936">
    <property type="term" value="P:protein K48-linked ubiquitination"/>
    <property type="evidence" value="ECO:0007669"/>
    <property type="project" value="TreeGrafter"/>
</dbReference>
<evidence type="ECO:0000259" key="15">
    <source>
        <dbReference type="PROSITE" id="PS50237"/>
    </source>
</evidence>
<dbReference type="Gene3D" id="2.20.70.10">
    <property type="match status" value="3"/>
</dbReference>
<evidence type="ECO:0000313" key="16">
    <source>
        <dbReference type="Ensembl" id="ENSEASP00005012045.1"/>
    </source>
</evidence>
<dbReference type="CDD" id="cd00078">
    <property type="entry name" value="HECTc"/>
    <property type="match status" value="1"/>
</dbReference>
<evidence type="ECO:0000256" key="12">
    <source>
        <dbReference type="SAM" id="MobiDB-lite"/>
    </source>
</evidence>
<dbReference type="GO" id="GO:0005737">
    <property type="term" value="C:cytoplasm"/>
    <property type="evidence" value="ECO:0007669"/>
    <property type="project" value="UniProtKB-ARBA"/>
</dbReference>
<gene>
    <name evidence="16" type="primary">ITCH</name>
</gene>
<dbReference type="UniPathway" id="UPA00143"/>
<dbReference type="PANTHER" id="PTHR11254:SF66">
    <property type="entry name" value="E3 UBIQUITIN-PROTEIN LIGASE ITCHY HOMOLOG"/>
    <property type="match status" value="1"/>
</dbReference>
<dbReference type="InterPro" id="IPR024928">
    <property type="entry name" value="E3_ub_ligase_SMURF1"/>
</dbReference>
<dbReference type="SUPFAM" id="SSF56204">
    <property type="entry name" value="Hect, E3 ligase catalytic domain"/>
    <property type="match status" value="1"/>
</dbReference>
<dbReference type="Pfam" id="PF00632">
    <property type="entry name" value="HECT"/>
    <property type="match status" value="1"/>
</dbReference>
<evidence type="ECO:0000256" key="1">
    <source>
        <dbReference type="ARBA" id="ARBA00000885"/>
    </source>
</evidence>
<evidence type="ECO:0000256" key="11">
    <source>
        <dbReference type="PROSITE-ProRule" id="PRU00104"/>
    </source>
</evidence>
<evidence type="ECO:0000256" key="7">
    <source>
        <dbReference type="ARBA" id="ARBA00022843"/>
    </source>
</evidence>
<dbReference type="PANTHER" id="PTHR11254">
    <property type="entry name" value="HECT DOMAIN UBIQUITIN-PROTEIN LIGASE"/>
    <property type="match status" value="1"/>
</dbReference>
<dbReference type="PROSITE" id="PS50020">
    <property type="entry name" value="WW_DOMAIN_2"/>
    <property type="match status" value="4"/>
</dbReference>
<comment type="pathway">
    <text evidence="3 9">Protein modification; protein ubiquitination.</text>
</comment>
<organism evidence="16">
    <name type="scientific">Equus asinus asinus</name>
    <dbReference type="NCBI Taxonomy" id="83772"/>
    <lineage>
        <taxon>Eukaryota</taxon>
        <taxon>Metazoa</taxon>
        <taxon>Chordata</taxon>
        <taxon>Craniata</taxon>
        <taxon>Vertebrata</taxon>
        <taxon>Euteleostomi</taxon>
        <taxon>Mammalia</taxon>
        <taxon>Eutheria</taxon>
        <taxon>Laurasiatheria</taxon>
        <taxon>Perissodactyla</taxon>
        <taxon>Equidae</taxon>
        <taxon>Equus</taxon>
    </lineage>
</organism>
<keyword evidence="8" id="KW-0539">Nucleus</keyword>
<dbReference type="Gene3D" id="3.90.1750.10">
    <property type="entry name" value="Hect, E3 ligase catalytic domains"/>
    <property type="match status" value="1"/>
</dbReference>
<dbReference type="Gene3D" id="3.30.2160.10">
    <property type="entry name" value="Hect, E3 ligase catalytic domain"/>
    <property type="match status" value="1"/>
</dbReference>
<dbReference type="EC" id="2.3.2.26" evidence="9"/>
<evidence type="ECO:0000256" key="3">
    <source>
        <dbReference type="ARBA" id="ARBA00004906"/>
    </source>
</evidence>
<dbReference type="FunFam" id="2.20.70.10:FF:000063">
    <property type="entry name" value="E3 ubiquitin-protein ligase NEDD4"/>
    <property type="match status" value="1"/>
</dbReference>
<feature type="domain" description="WW" evidence="14">
    <location>
        <begin position="313"/>
        <end position="346"/>
    </location>
</feature>
<feature type="region of interest" description="Disordered" evidence="12">
    <location>
        <begin position="126"/>
        <end position="184"/>
    </location>
</feature>
<feature type="domain" description="WW" evidence="14">
    <location>
        <begin position="201"/>
        <end position="234"/>
    </location>
</feature>
<feature type="domain" description="C2" evidence="13">
    <location>
        <begin position="1"/>
        <end position="97"/>
    </location>
</feature>
<dbReference type="PIRSF" id="PIRSF001569">
    <property type="entry name" value="E3_ub_ligase_SMURF1"/>
    <property type="match status" value="1"/>
</dbReference>
<dbReference type="FunFam" id="3.90.1750.10:FF:000002">
    <property type="entry name" value="E3 ubiquitin-protein ligase"/>
    <property type="match status" value="1"/>
</dbReference>
<dbReference type="FunFam" id="3.30.2160.10:FF:000003">
    <property type="entry name" value="E3 ubiquitin-protein ligase"/>
    <property type="match status" value="1"/>
</dbReference>
<dbReference type="AlphaFoldDB" id="A0A8C4LM10"/>
<dbReference type="SUPFAM" id="SSF49562">
    <property type="entry name" value="C2 domain (Calcium/lipid-binding domain, CaLB)"/>
    <property type="match status" value="1"/>
</dbReference>
<dbReference type="InterPro" id="IPR035892">
    <property type="entry name" value="C2_domain_sf"/>
</dbReference>
<sequence length="778" mass="91432">IRRTLTYTMKLYAVDNNWFGPSPYVEVTVDGQSKKTEKCNNTSSPKWKQPLTLIVTPVSKLHFRVWSHQTLKSDVLLGTAALDIYETLKSNNMKRMYVKIIEIMLSCLFFWKKFICQTCRMTVASTNGSDDPEDVGSVENRRVNGNNSPSLSNGGFKPSRPPRPSRPPPPTPRRPGMYSKKKAKTGLKSQAIHTSMLPAFLILSLSWEQRVDQHGRVYYVDHIEKRTTWDRPEPLPPGWERRVDNMGRIYYVDHFTRTTTWQRPTLESVRNYEQWQLQRSQLQGAMQQFNQRFIYGNQDLFATSQNKEFDPLGPLPPGWEKRTDSNGRVYFVNHNTRITQWEDPRSQGQLNEKPLPEGWEMRFTVDGIPYFVDHNRRTTTYIDPRTGKSALDNGPQIAYVRDFKAKVQYFRFWCQQLTMPQHIKITVTRKTLFEDSFQQIMSFSPQDLRRRLWVIFPGEEGLDYGGVAREWFFLLSHEVLNPMYCLFEYAGKDNYCLQINPASYINPDHLKYFRFIGRFIAMALFHGKFIDTGFSLPFYKRILNKPVGLKDLESIDPEFYNSLIWVKENNIEECGLEMYFSVDKEILGEIKSHDLKPNGGNILVTEENKEEYIRMVAEWRLSRGVEEQTQAFFEGFNEILPQQYLQYFDAKELEVLLCGMQEIDLNDWQRHAIYRHYTRTSKQIMWFWQFVKEIDNEKRMRLLQFVTGTCRLPVGGFADLMGSNGPQKFCIEKVGKENWLPRSHTCFNRLDLPPYKSYEQLKEKLLFAIEETEGFGQE</sequence>
<proteinExistence type="predicted"/>
<evidence type="ECO:0000259" key="14">
    <source>
        <dbReference type="PROSITE" id="PS50020"/>
    </source>
</evidence>
<dbReference type="Gene3D" id="3.30.2410.10">
    <property type="entry name" value="Hect, E3 ligase catalytic domain"/>
    <property type="match status" value="1"/>
</dbReference>
<dbReference type="GO" id="GO:0005634">
    <property type="term" value="C:nucleus"/>
    <property type="evidence" value="ECO:0007669"/>
    <property type="project" value="UniProtKB-SubCell"/>
</dbReference>
<dbReference type="GO" id="GO:0061630">
    <property type="term" value="F:ubiquitin protein ligase activity"/>
    <property type="evidence" value="ECO:0007669"/>
    <property type="project" value="UniProtKB-EC"/>
</dbReference>
<evidence type="ECO:0000256" key="9">
    <source>
        <dbReference type="PIRNR" id="PIRNR001569"/>
    </source>
</evidence>
<feature type="domain" description="WW" evidence="14">
    <location>
        <begin position="233"/>
        <end position="266"/>
    </location>
</feature>
<dbReference type="PROSITE" id="PS50237">
    <property type="entry name" value="HECT"/>
    <property type="match status" value="1"/>
</dbReference>
<dbReference type="InterPro" id="IPR036020">
    <property type="entry name" value="WW_dom_sf"/>
</dbReference>
<evidence type="ECO:0000256" key="10">
    <source>
        <dbReference type="PIRSR" id="PIRSR001569-1"/>
    </source>
</evidence>
<dbReference type="InterPro" id="IPR001202">
    <property type="entry name" value="WW_dom"/>
</dbReference>
<dbReference type="Gene3D" id="2.60.40.150">
    <property type="entry name" value="C2 domain"/>
    <property type="match status" value="1"/>
</dbReference>
<dbReference type="CDD" id="cd04021">
    <property type="entry name" value="C2_E3_ubiquitin_ligase"/>
    <property type="match status" value="1"/>
</dbReference>
<dbReference type="Pfam" id="PF00397">
    <property type="entry name" value="WW"/>
    <property type="match status" value="4"/>
</dbReference>
<comment type="catalytic activity">
    <reaction evidence="1 9">
        <text>S-ubiquitinyl-[E2 ubiquitin-conjugating enzyme]-L-cysteine + [acceptor protein]-L-lysine = [E2 ubiquitin-conjugating enzyme]-L-cysteine + N(6)-ubiquitinyl-[acceptor protein]-L-lysine.</text>
        <dbReference type="EC" id="2.3.2.26"/>
    </reaction>
</comment>
<evidence type="ECO:0000256" key="5">
    <source>
        <dbReference type="ARBA" id="ARBA00022737"/>
    </source>
</evidence>
<evidence type="ECO:0000256" key="2">
    <source>
        <dbReference type="ARBA" id="ARBA00004123"/>
    </source>
</evidence>
<keyword evidence="5" id="KW-0677">Repeat</keyword>
<keyword evidence="4 9" id="KW-0808">Transferase</keyword>
<dbReference type="SMART" id="SM00119">
    <property type="entry name" value="HECTc"/>
    <property type="match status" value="1"/>
</dbReference>
<dbReference type="Pfam" id="PF00168">
    <property type="entry name" value="C2"/>
    <property type="match status" value="1"/>
</dbReference>
<evidence type="ECO:0000259" key="13">
    <source>
        <dbReference type="PROSITE" id="PS50004"/>
    </source>
</evidence>
<dbReference type="GO" id="GO:0070534">
    <property type="term" value="P:protein K63-linked ubiquitination"/>
    <property type="evidence" value="ECO:0007669"/>
    <property type="project" value="TreeGrafter"/>
</dbReference>
<feature type="domain" description="HECT" evidence="15">
    <location>
        <begin position="444"/>
        <end position="778"/>
    </location>
</feature>
<comment type="subcellular location">
    <subcellularLocation>
        <location evidence="2">Nucleus</location>
    </subcellularLocation>
</comment>